<keyword evidence="1" id="KW-0449">Lipoprotein</keyword>
<reference evidence="1" key="2">
    <citation type="submission" date="2021-04" db="EMBL/GenBank/DDBJ databases">
        <authorList>
            <person name="Gilroy R."/>
        </authorList>
    </citation>
    <scope>NUCLEOTIDE SEQUENCE</scope>
    <source>
        <strain evidence="1">CHK118-2852</strain>
    </source>
</reference>
<proteinExistence type="predicted"/>
<dbReference type="Proteomes" id="UP000824108">
    <property type="component" value="Unassembled WGS sequence"/>
</dbReference>
<gene>
    <name evidence="1" type="ORF">H9807_03630</name>
</gene>
<name>A0A9D2GYS4_9BACE</name>
<dbReference type="EMBL" id="DXAV01000032">
    <property type="protein sequence ID" value="HIZ91195.1"/>
    <property type="molecule type" value="Genomic_DNA"/>
</dbReference>
<dbReference type="PROSITE" id="PS51257">
    <property type="entry name" value="PROKAR_LIPOPROTEIN"/>
    <property type="match status" value="1"/>
</dbReference>
<organism evidence="1 2">
    <name type="scientific">Candidatus Bacteroides merdavium</name>
    <dbReference type="NCBI Taxonomy" id="2838472"/>
    <lineage>
        <taxon>Bacteria</taxon>
        <taxon>Pseudomonadati</taxon>
        <taxon>Bacteroidota</taxon>
        <taxon>Bacteroidia</taxon>
        <taxon>Bacteroidales</taxon>
        <taxon>Bacteroidaceae</taxon>
        <taxon>Bacteroides</taxon>
    </lineage>
</organism>
<evidence type="ECO:0000313" key="2">
    <source>
        <dbReference type="Proteomes" id="UP000824108"/>
    </source>
</evidence>
<dbReference type="AlphaFoldDB" id="A0A9D2GYS4"/>
<dbReference type="Pfam" id="PF14109">
    <property type="entry name" value="GldH_lipo"/>
    <property type="match status" value="1"/>
</dbReference>
<accession>A0A9D2GYS4</accession>
<sequence>MRRDNVARWVMTGFVVLMLAACGKGIVYGDYQAVTNEGWSRTDTLSFMAVVTMPDEDMDVYVDVRHGNDYPYCNLALAMTSIFSTPVDTLIRTDTLRLTLADDEGRWTGEGFANFYHNTSYVTTLRLDTPATCRFLLLPAMTDSLLKGISDIGVRLTISSVSRDLHQPAETRITK</sequence>
<dbReference type="NCBIfam" id="TIGR03511">
    <property type="entry name" value="GldH_lipo"/>
    <property type="match status" value="1"/>
</dbReference>
<comment type="caution">
    <text evidence="1">The sequence shown here is derived from an EMBL/GenBank/DDBJ whole genome shotgun (WGS) entry which is preliminary data.</text>
</comment>
<evidence type="ECO:0000313" key="1">
    <source>
        <dbReference type="EMBL" id="HIZ91195.1"/>
    </source>
</evidence>
<protein>
    <submittedName>
        <fullName evidence="1">Gliding motility lipoprotein GldH</fullName>
    </submittedName>
</protein>
<reference evidence="1" key="1">
    <citation type="journal article" date="2021" name="PeerJ">
        <title>Extensive microbial diversity within the chicken gut microbiome revealed by metagenomics and culture.</title>
        <authorList>
            <person name="Gilroy R."/>
            <person name="Ravi A."/>
            <person name="Getino M."/>
            <person name="Pursley I."/>
            <person name="Horton D.L."/>
            <person name="Alikhan N.F."/>
            <person name="Baker D."/>
            <person name="Gharbi K."/>
            <person name="Hall N."/>
            <person name="Watson M."/>
            <person name="Adriaenssens E.M."/>
            <person name="Foster-Nyarko E."/>
            <person name="Jarju S."/>
            <person name="Secka A."/>
            <person name="Antonio M."/>
            <person name="Oren A."/>
            <person name="Chaudhuri R.R."/>
            <person name="La Ragione R."/>
            <person name="Hildebrand F."/>
            <person name="Pallen M.J."/>
        </authorList>
    </citation>
    <scope>NUCLEOTIDE SEQUENCE</scope>
    <source>
        <strain evidence="1">CHK118-2852</strain>
    </source>
</reference>
<dbReference type="InterPro" id="IPR020018">
    <property type="entry name" value="Motility-assoc_lipoprot_GldH"/>
</dbReference>